<dbReference type="RefSeq" id="WP_092617541.1">
    <property type="nucleotide sequence ID" value="NZ_FMYK01000003.1"/>
</dbReference>
<evidence type="ECO:0000313" key="4">
    <source>
        <dbReference type="Proteomes" id="UP000242317"/>
    </source>
</evidence>
<gene>
    <name evidence="3" type="ORF">SAMN05421749_10331</name>
</gene>
<dbReference type="OrthoDB" id="6008701at2"/>
<evidence type="ECO:0000256" key="1">
    <source>
        <dbReference type="SAM" id="SignalP"/>
    </source>
</evidence>
<sequence length="177" mass="19381">MKVHHLFLSALFGFSAILGTSMSAQAEGGCPSGYVPTPNQGQPCAADYNLPYWNQQQQSQPQVQPRVRVVYKWGALAYDKTNGVYGASDNNKNERSAKSKAMKDCQNRGGKNCEILNAYGRDHCIGLARSRTGEIAWKHEVSVKDASEVSIKDCESSYGKGNCQVIYSGCSYAVRVE</sequence>
<dbReference type="AlphaFoldDB" id="A0A1G6IG01"/>
<dbReference type="Pfam" id="PF13827">
    <property type="entry name" value="DUF4189"/>
    <property type="match status" value="1"/>
</dbReference>
<feature type="chain" id="PRO_5017205841" description="DUF4189 domain-containing protein" evidence="1">
    <location>
        <begin position="27"/>
        <end position="177"/>
    </location>
</feature>
<keyword evidence="4" id="KW-1185">Reference proteome</keyword>
<dbReference type="Proteomes" id="UP000242317">
    <property type="component" value="Unassembled WGS sequence"/>
</dbReference>
<dbReference type="InterPro" id="IPR025240">
    <property type="entry name" value="DUF4189"/>
</dbReference>
<evidence type="ECO:0000313" key="3">
    <source>
        <dbReference type="EMBL" id="SDC05449.1"/>
    </source>
</evidence>
<accession>A0A1G6IG01</accession>
<proteinExistence type="predicted"/>
<organism evidence="3 4">
    <name type="scientific">Acinetobacter marinus</name>
    <dbReference type="NCBI Taxonomy" id="281375"/>
    <lineage>
        <taxon>Bacteria</taxon>
        <taxon>Pseudomonadati</taxon>
        <taxon>Pseudomonadota</taxon>
        <taxon>Gammaproteobacteria</taxon>
        <taxon>Moraxellales</taxon>
        <taxon>Moraxellaceae</taxon>
        <taxon>Acinetobacter</taxon>
    </lineage>
</organism>
<name>A0A1G6IG01_9GAMM</name>
<dbReference type="EMBL" id="FMYK01000003">
    <property type="protein sequence ID" value="SDC05449.1"/>
    <property type="molecule type" value="Genomic_DNA"/>
</dbReference>
<feature type="domain" description="DUF4189" evidence="2">
    <location>
        <begin position="73"/>
        <end position="170"/>
    </location>
</feature>
<reference evidence="4" key="1">
    <citation type="submission" date="2016-09" db="EMBL/GenBank/DDBJ databases">
        <authorList>
            <person name="Varghese N."/>
            <person name="Submissions S."/>
        </authorList>
    </citation>
    <scope>NUCLEOTIDE SEQUENCE [LARGE SCALE GENOMIC DNA]</scope>
    <source>
        <strain evidence="4">ANC 3699</strain>
    </source>
</reference>
<evidence type="ECO:0000259" key="2">
    <source>
        <dbReference type="Pfam" id="PF13827"/>
    </source>
</evidence>
<keyword evidence="1" id="KW-0732">Signal</keyword>
<feature type="signal peptide" evidence="1">
    <location>
        <begin position="1"/>
        <end position="26"/>
    </location>
</feature>
<protein>
    <recommendedName>
        <fullName evidence="2">DUF4189 domain-containing protein</fullName>
    </recommendedName>
</protein>